<keyword evidence="2" id="KW-1185">Reference proteome</keyword>
<dbReference type="EMBL" id="OZ019895">
    <property type="protein sequence ID" value="CAK9219167.1"/>
    <property type="molecule type" value="Genomic_DNA"/>
</dbReference>
<dbReference type="Proteomes" id="UP001497512">
    <property type="component" value="Chromosome 3"/>
</dbReference>
<sequence>MGIPRLSHQQQWRAAYGLQQQPSQTTRVLSKSLTSVACGVSPIHLLLAHCTYFNGLLGSLSLESSAEIAGRRRKKYLHLDHEDGDEALTHAHHHDPLRNQRDCSLWW</sequence>
<organism evidence="1 2">
    <name type="scientific">Sphagnum troendelagicum</name>
    <dbReference type="NCBI Taxonomy" id="128251"/>
    <lineage>
        <taxon>Eukaryota</taxon>
        <taxon>Viridiplantae</taxon>
        <taxon>Streptophyta</taxon>
        <taxon>Embryophyta</taxon>
        <taxon>Bryophyta</taxon>
        <taxon>Sphagnophytina</taxon>
        <taxon>Sphagnopsida</taxon>
        <taxon>Sphagnales</taxon>
        <taxon>Sphagnaceae</taxon>
        <taxon>Sphagnum</taxon>
    </lineage>
</organism>
<name>A0ABP0UD01_9BRYO</name>
<reference evidence="1" key="1">
    <citation type="submission" date="2024-02" db="EMBL/GenBank/DDBJ databases">
        <authorList>
            <consortium name="ELIXIR-Norway"/>
            <consortium name="Elixir Norway"/>
        </authorList>
    </citation>
    <scope>NUCLEOTIDE SEQUENCE</scope>
</reference>
<gene>
    <name evidence="1" type="ORF">CSSPTR1EN2_LOCUS14349</name>
</gene>
<accession>A0ABP0UD01</accession>
<protein>
    <submittedName>
        <fullName evidence="1">Uncharacterized protein</fullName>
    </submittedName>
</protein>
<evidence type="ECO:0000313" key="2">
    <source>
        <dbReference type="Proteomes" id="UP001497512"/>
    </source>
</evidence>
<proteinExistence type="predicted"/>
<evidence type="ECO:0000313" key="1">
    <source>
        <dbReference type="EMBL" id="CAK9219167.1"/>
    </source>
</evidence>